<evidence type="ECO:0000256" key="10">
    <source>
        <dbReference type="ARBA" id="ARBA00022801"/>
    </source>
</evidence>
<dbReference type="SMART" id="SM00631">
    <property type="entry name" value="Zn_pept"/>
    <property type="match status" value="2"/>
</dbReference>
<comment type="subcellular location">
    <subcellularLocation>
        <location evidence="3">Secreted</location>
    </subcellularLocation>
</comment>
<evidence type="ECO:0000256" key="16">
    <source>
        <dbReference type="ARBA" id="ARBA00057299"/>
    </source>
</evidence>
<evidence type="ECO:0000256" key="2">
    <source>
        <dbReference type="ARBA" id="ARBA00003091"/>
    </source>
</evidence>
<dbReference type="PANTHER" id="PTHR11705:SF143">
    <property type="entry name" value="SLL0236 PROTEIN"/>
    <property type="match status" value="1"/>
</dbReference>
<organism evidence="21 22">
    <name type="scientific">Spodoptera frugiperda</name>
    <name type="common">Fall armyworm</name>
    <dbReference type="NCBI Taxonomy" id="7108"/>
    <lineage>
        <taxon>Eukaryota</taxon>
        <taxon>Metazoa</taxon>
        <taxon>Ecdysozoa</taxon>
        <taxon>Arthropoda</taxon>
        <taxon>Hexapoda</taxon>
        <taxon>Insecta</taxon>
        <taxon>Pterygota</taxon>
        <taxon>Neoptera</taxon>
        <taxon>Endopterygota</taxon>
        <taxon>Lepidoptera</taxon>
        <taxon>Glossata</taxon>
        <taxon>Ditrysia</taxon>
        <taxon>Noctuoidea</taxon>
        <taxon>Noctuidae</taxon>
        <taxon>Amphipyrinae</taxon>
        <taxon>Spodoptera</taxon>
    </lineage>
</organism>
<dbReference type="InterPro" id="IPR000834">
    <property type="entry name" value="Peptidase_M14"/>
</dbReference>
<keyword evidence="9 19" id="KW-0732">Signal</keyword>
<dbReference type="InterPro" id="IPR036990">
    <property type="entry name" value="M14A-like_propep"/>
</dbReference>
<evidence type="ECO:0000256" key="1">
    <source>
        <dbReference type="ARBA" id="ARBA00001947"/>
    </source>
</evidence>
<evidence type="ECO:0000256" key="18">
    <source>
        <dbReference type="SAM" id="Phobius"/>
    </source>
</evidence>
<dbReference type="GO" id="GO:0006508">
    <property type="term" value="P:proteolysis"/>
    <property type="evidence" value="ECO:0007669"/>
    <property type="project" value="UniProtKB-KW"/>
</dbReference>
<feature type="signal peptide" evidence="19">
    <location>
        <begin position="1"/>
        <end position="21"/>
    </location>
</feature>
<dbReference type="Pfam" id="PF00246">
    <property type="entry name" value="Peptidase_M14"/>
    <property type="match status" value="2"/>
</dbReference>
<keyword evidence="18" id="KW-0472">Membrane</keyword>
<dbReference type="Pfam" id="PF02244">
    <property type="entry name" value="Propep_M14"/>
    <property type="match status" value="2"/>
</dbReference>
<dbReference type="GO" id="GO:0005615">
    <property type="term" value="C:extracellular space"/>
    <property type="evidence" value="ECO:0007669"/>
    <property type="project" value="TreeGrafter"/>
</dbReference>
<feature type="domain" description="Peptidase M14" evidence="20">
    <location>
        <begin position="121"/>
        <end position="415"/>
    </location>
</feature>
<keyword evidence="12" id="KW-0843">Virulence</keyword>
<keyword evidence="21" id="KW-1185">Reference proteome</keyword>
<dbReference type="GO" id="GO:0008270">
    <property type="term" value="F:zinc ion binding"/>
    <property type="evidence" value="ECO:0007669"/>
    <property type="project" value="InterPro"/>
</dbReference>
<dbReference type="AlphaFoldDB" id="A0A9R0DDU3"/>
<dbReference type="RefSeq" id="XP_035449512.2">
    <property type="nucleotide sequence ID" value="XM_035593619.2"/>
</dbReference>
<dbReference type="GeneID" id="118275598"/>
<comment type="function">
    <text evidence="2">Extracellular metalloprotease that contributes to pathogenicity.</text>
</comment>
<gene>
    <name evidence="22" type="primary">LOC118275598</name>
</gene>
<dbReference type="GO" id="GO:0004181">
    <property type="term" value="F:metallocarboxypeptidase activity"/>
    <property type="evidence" value="ECO:0007669"/>
    <property type="project" value="InterPro"/>
</dbReference>
<comment type="caution">
    <text evidence="17">Lacks conserved residue(s) required for the propagation of feature annotation.</text>
</comment>
<evidence type="ECO:0000256" key="3">
    <source>
        <dbReference type="ARBA" id="ARBA00004613"/>
    </source>
</evidence>
<evidence type="ECO:0000256" key="7">
    <source>
        <dbReference type="ARBA" id="ARBA00022670"/>
    </source>
</evidence>
<dbReference type="PRINTS" id="PR00765">
    <property type="entry name" value="CRBOXYPTASEA"/>
</dbReference>
<comment type="cofactor">
    <cofactor evidence="1">
        <name>Zn(2+)</name>
        <dbReference type="ChEBI" id="CHEBI:29105"/>
    </cofactor>
</comment>
<reference evidence="22" key="1">
    <citation type="submission" date="2025-08" db="UniProtKB">
        <authorList>
            <consortium name="RefSeq"/>
        </authorList>
    </citation>
    <scope>IDENTIFICATION</scope>
    <source>
        <tissue evidence="22">Whole larval tissue</tissue>
    </source>
</reference>
<evidence type="ECO:0000313" key="21">
    <source>
        <dbReference type="Proteomes" id="UP000829999"/>
    </source>
</evidence>
<evidence type="ECO:0000256" key="5">
    <source>
        <dbReference type="ARBA" id="ARBA00022525"/>
    </source>
</evidence>
<dbReference type="PROSITE" id="PS52035">
    <property type="entry name" value="PEPTIDASE_M14"/>
    <property type="match status" value="2"/>
</dbReference>
<keyword evidence="10" id="KW-0378">Hydrolase</keyword>
<evidence type="ECO:0000256" key="12">
    <source>
        <dbReference type="ARBA" id="ARBA00023026"/>
    </source>
</evidence>
<dbReference type="FunFam" id="3.40.630.10:FF:000040">
    <property type="entry name" value="zinc carboxypeptidase"/>
    <property type="match status" value="2"/>
</dbReference>
<sequence>MNAKTLAIIVILLYNVRICQSKKYVNFTLYSTVPTSPEHLKFLQNLDKQKYMEVIFWRKPSMLYEDVQLIVHPGDKEHFLERVYHFKMKVEELLSDVNSAFEAQTVTKYLRLNTDTYTWYNYHKLEDIYQWLADMAVRYPNAMELNSIGKSIEGRDIYVVSVKKPGNKFKVIVEGGIHGDEWIAVELVTYLINELVGKNNSDNRRLYDLSRKYDWYLIPIVNPDGYLYSHTTDRLWRKNRRGTANAIGVDLNRNFDYNFGKYGTSRDPKDDNYCGPRPFSEPESRILADFVTEKKQNLRFYFSFHAYGQKLIIPYADRINHIDNYGEMENFGKQAILKMYKMYGTKYAIGTTYDTLGLRISGNSASWVKRIHGVRYVFTFLLRDEGYYGYALPPNQILPTCEETVSGLTELMVAKPRRVRLNFINKAQKPVSVIFILLLLTKMDNNLIYFLIYFFPILFCDCKKYHNYTLYRGIPVDDIHLEFFKNLTTVDYVNFWRDPGQKFRPVDFVVDPEHKEQFLKDADNLGLYLTTIIEDVQKAFDMQSVKPYIRRKMDSFDWNNYFRLQDIYEWLQDLEKTYPTEIKLTTIGRSYESREIIAVRIALKGSKMRSKVIVEGGIHAREWIAPAFVTYLINQIIHAPNSNNPELKEIALTYEWYFVPVLNPDGYEYSHTHDRMWRKNRNSLGGVDLNRNFNHAFGSTGVSFTVNSEIFCGTSAFSEPESRAMGTFIESKSQHLEYYLAFHSYGQYMILPYANQRKHTENYNEVFTMCTEAKEKIAAKYNTKYTVGTAYDTVGYLTSGVSGCWVKGKFRVPYVVTFELRDNGHDGFALSQDKIRPTCEETMDGVISLLKPRTRAYSKLEGDYTAAAMSLFILDKIVIVFNVLLFIIVRFD</sequence>
<evidence type="ECO:0000256" key="15">
    <source>
        <dbReference type="ARBA" id="ARBA00023157"/>
    </source>
</evidence>
<dbReference type="SUPFAM" id="SSF54897">
    <property type="entry name" value="Protease propeptides/inhibitors"/>
    <property type="match status" value="2"/>
</dbReference>
<keyword evidence="15" id="KW-1015">Disulfide bond</keyword>
<dbReference type="Proteomes" id="UP000829999">
    <property type="component" value="Chromosome 8"/>
</dbReference>
<evidence type="ECO:0000256" key="19">
    <source>
        <dbReference type="SAM" id="SignalP"/>
    </source>
</evidence>
<keyword evidence="18" id="KW-1133">Transmembrane helix</keyword>
<evidence type="ECO:0000256" key="4">
    <source>
        <dbReference type="ARBA" id="ARBA00005988"/>
    </source>
</evidence>
<dbReference type="Gene3D" id="3.30.70.340">
    <property type="entry name" value="Metallocarboxypeptidase-like"/>
    <property type="match status" value="2"/>
</dbReference>
<dbReference type="InterPro" id="IPR003146">
    <property type="entry name" value="M14A_act_pep"/>
</dbReference>
<evidence type="ECO:0000256" key="13">
    <source>
        <dbReference type="ARBA" id="ARBA00023049"/>
    </source>
</evidence>
<name>A0A9R0DDU3_SPOFR</name>
<feature type="chain" id="PRO_5040152489" evidence="19">
    <location>
        <begin position="22"/>
        <end position="892"/>
    </location>
</feature>
<keyword evidence="7" id="KW-0645">Protease</keyword>
<keyword evidence="18" id="KW-0812">Transmembrane</keyword>
<evidence type="ECO:0000256" key="14">
    <source>
        <dbReference type="ARBA" id="ARBA00023145"/>
    </source>
</evidence>
<feature type="active site" description="Proton donor/acceptor" evidence="17">
    <location>
        <position position="819"/>
    </location>
</feature>
<evidence type="ECO:0000256" key="11">
    <source>
        <dbReference type="ARBA" id="ARBA00022833"/>
    </source>
</evidence>
<feature type="domain" description="Peptidase M14" evidence="20">
    <location>
        <begin position="560"/>
        <end position="853"/>
    </location>
</feature>
<proteinExistence type="inferred from homology"/>
<keyword evidence="14" id="KW-0865">Zymogen</keyword>
<keyword evidence="5" id="KW-0964">Secreted</keyword>
<dbReference type="Gene3D" id="3.40.630.10">
    <property type="entry name" value="Zn peptidases"/>
    <property type="match status" value="2"/>
</dbReference>
<accession>A0A9R0DDU3</accession>
<dbReference type="CDD" id="cd03860">
    <property type="entry name" value="M14_CP_A-B_like"/>
    <property type="match status" value="1"/>
</dbReference>
<dbReference type="OrthoDB" id="3626597at2759"/>
<evidence type="ECO:0000256" key="6">
    <source>
        <dbReference type="ARBA" id="ARBA00022645"/>
    </source>
</evidence>
<dbReference type="SUPFAM" id="SSF53187">
    <property type="entry name" value="Zn-dependent exopeptidases"/>
    <property type="match status" value="2"/>
</dbReference>
<evidence type="ECO:0000259" key="20">
    <source>
        <dbReference type="PROSITE" id="PS52035"/>
    </source>
</evidence>
<keyword evidence="8" id="KW-0479">Metal-binding</keyword>
<evidence type="ECO:0000313" key="22">
    <source>
        <dbReference type="RefSeq" id="XP_035449512.2"/>
    </source>
</evidence>
<comment type="function">
    <text evidence="16">Involved in the digestion of the blood meal.</text>
</comment>
<comment type="similarity">
    <text evidence="4 17">Belongs to the peptidase M14 family.</text>
</comment>
<evidence type="ECO:0000256" key="9">
    <source>
        <dbReference type="ARBA" id="ARBA00022729"/>
    </source>
</evidence>
<keyword evidence="13" id="KW-0482">Metalloprotease</keyword>
<keyword evidence="11" id="KW-0862">Zinc</keyword>
<protein>
    <submittedName>
        <fullName evidence="22">Uncharacterized protein LOC118275598</fullName>
    </submittedName>
</protein>
<keyword evidence="6" id="KW-0121">Carboxypeptidase</keyword>
<evidence type="ECO:0000256" key="17">
    <source>
        <dbReference type="PROSITE-ProRule" id="PRU01379"/>
    </source>
</evidence>
<feature type="transmembrane region" description="Helical" evidence="18">
    <location>
        <begin position="864"/>
        <end position="889"/>
    </location>
</feature>
<dbReference type="PANTHER" id="PTHR11705">
    <property type="entry name" value="PROTEASE FAMILY M14 CARBOXYPEPTIDASE A,B"/>
    <property type="match status" value="1"/>
</dbReference>
<evidence type="ECO:0000256" key="8">
    <source>
        <dbReference type="ARBA" id="ARBA00022723"/>
    </source>
</evidence>